<keyword evidence="6" id="KW-1185">Reference proteome</keyword>
<dbReference type="Gene3D" id="3.40.630.10">
    <property type="entry name" value="Zn peptidases"/>
    <property type="match status" value="1"/>
</dbReference>
<evidence type="ECO:0000256" key="1">
    <source>
        <dbReference type="ARBA" id="ARBA00022670"/>
    </source>
</evidence>
<dbReference type="NCBIfam" id="NF006579">
    <property type="entry name" value="PRK09104.1"/>
    <property type="match status" value="1"/>
</dbReference>
<evidence type="ECO:0000256" key="3">
    <source>
        <dbReference type="ARBA" id="ARBA00022801"/>
    </source>
</evidence>
<dbReference type="EC" id="3.4.13.-" evidence="5"/>
<organism evidence="5 6">
    <name type="scientific">Rhizobium oryzicola</name>
    <dbReference type="NCBI Taxonomy" id="1232668"/>
    <lineage>
        <taxon>Bacteria</taxon>
        <taxon>Pseudomonadati</taxon>
        <taxon>Pseudomonadota</taxon>
        <taxon>Alphaproteobacteria</taxon>
        <taxon>Hyphomicrobiales</taxon>
        <taxon>Rhizobiaceae</taxon>
        <taxon>Rhizobium/Agrobacterium group</taxon>
        <taxon>Rhizobium</taxon>
    </lineage>
</organism>
<dbReference type="Proteomes" id="UP001169006">
    <property type="component" value="Unassembled WGS sequence"/>
</dbReference>
<dbReference type="InterPro" id="IPR011650">
    <property type="entry name" value="Peptidase_M20_dimer"/>
</dbReference>
<protein>
    <submittedName>
        <fullName evidence="5">Dipeptidase</fullName>
        <ecNumber evidence="5">3.4.13.-</ecNumber>
    </submittedName>
</protein>
<reference evidence="5" key="1">
    <citation type="journal article" date="2015" name="Int. J. Syst. Evol. Microbiol.">
        <title>Rhizobium oryzicola sp. nov., potential plant-growth-promoting endophytic bacteria isolated from rice roots.</title>
        <authorList>
            <person name="Zhang X.X."/>
            <person name="Gao J.S."/>
            <person name="Cao Y.H."/>
            <person name="Sheirdil R.A."/>
            <person name="Wang X.C."/>
            <person name="Zhang L."/>
        </authorList>
    </citation>
    <scope>NUCLEOTIDE SEQUENCE</scope>
    <source>
        <strain evidence="5">05753</strain>
    </source>
</reference>
<dbReference type="InterPro" id="IPR051458">
    <property type="entry name" value="Cyt/Met_Dipeptidase"/>
</dbReference>
<accession>A0ABT8SRD5</accession>
<dbReference type="PANTHER" id="PTHR43270">
    <property type="entry name" value="BETA-ALA-HIS DIPEPTIDASE"/>
    <property type="match status" value="1"/>
</dbReference>
<dbReference type="SUPFAM" id="SSF53187">
    <property type="entry name" value="Zn-dependent exopeptidases"/>
    <property type="match status" value="1"/>
</dbReference>
<feature type="domain" description="Peptidase M20 dimerisation" evidence="4">
    <location>
        <begin position="203"/>
        <end position="360"/>
    </location>
</feature>
<dbReference type="GO" id="GO:0016805">
    <property type="term" value="F:dipeptidase activity"/>
    <property type="evidence" value="ECO:0007669"/>
    <property type="project" value="UniProtKB-KW"/>
</dbReference>
<keyword evidence="5" id="KW-0224">Dipeptidase</keyword>
<keyword evidence="3 5" id="KW-0378">Hydrolase</keyword>
<keyword evidence="1" id="KW-0645">Protease</keyword>
<comment type="caution">
    <text evidence="5">The sequence shown here is derived from an EMBL/GenBank/DDBJ whole genome shotgun (WGS) entry which is preliminary data.</text>
</comment>
<sequence length="460" mass="49757">MTDLSPILAKADANLNASLERLFDLVRIPSISTDPAYKADCRKAAEWLVKALTDLGFTASVRDTPGHPMVVAHHDADRADAPHVLFYGHYDVQPVDPLELWENDPFAPAIKELEGGRKIITGRGTSDDKGQLLTFLEACRAYKDVKGSLPVKITILFEGEEESGSPSLKPFLEANAAELKAEYALVCDTSMWDTETPAIAATLRGLVGEEITVHAADRDLHSGLFGGAAANPIHILTTALAGLRDETGRITLPGFYDGVEETPENIKASWATLGRDAKSFLGEVGLSEPSGEKGRSVLELTWARPTCEVNGIWGGYTGEGFKTVIAAKASAKISFRLVGEQDPAKIRDSFRAYIRSKIPADCSVEFHEHGGSPAIQLAYDSPVLTKAKAALSDEWPKAAVVVGMGGSIPIVGDFQTYLGMDSLLVGYGLIDDRIHSPNEKYDLQSFHKGIRSWIRILDAL</sequence>
<proteinExistence type="predicted"/>
<dbReference type="PANTHER" id="PTHR43270:SF12">
    <property type="entry name" value="SUCCINYL-DIAMINOPIMELATE DESUCCINYLASE"/>
    <property type="match status" value="1"/>
</dbReference>
<dbReference type="Pfam" id="PF07687">
    <property type="entry name" value="M20_dimer"/>
    <property type="match status" value="1"/>
</dbReference>
<evidence type="ECO:0000256" key="2">
    <source>
        <dbReference type="ARBA" id="ARBA00022723"/>
    </source>
</evidence>
<keyword evidence="2" id="KW-0479">Metal-binding</keyword>
<gene>
    <name evidence="5" type="ORF">Q2T52_00645</name>
</gene>
<dbReference type="InterPro" id="IPR002933">
    <property type="entry name" value="Peptidase_M20"/>
</dbReference>
<dbReference type="EMBL" id="JAUKWQ010000001">
    <property type="protein sequence ID" value="MDO1580593.1"/>
    <property type="molecule type" value="Genomic_DNA"/>
</dbReference>
<dbReference type="Gene3D" id="3.30.70.360">
    <property type="match status" value="1"/>
</dbReference>
<evidence type="ECO:0000313" key="5">
    <source>
        <dbReference type="EMBL" id="MDO1580593.1"/>
    </source>
</evidence>
<dbReference type="Pfam" id="PF01546">
    <property type="entry name" value="Peptidase_M20"/>
    <property type="match status" value="1"/>
</dbReference>
<evidence type="ECO:0000259" key="4">
    <source>
        <dbReference type="Pfam" id="PF07687"/>
    </source>
</evidence>
<name>A0ABT8SRD5_9HYPH</name>
<evidence type="ECO:0000313" key="6">
    <source>
        <dbReference type="Proteomes" id="UP001169006"/>
    </source>
</evidence>
<reference evidence="5" key="2">
    <citation type="submission" date="2023-07" db="EMBL/GenBank/DDBJ databases">
        <authorList>
            <person name="Sun H."/>
        </authorList>
    </citation>
    <scope>NUCLEOTIDE SEQUENCE</scope>
    <source>
        <strain evidence="5">05753</strain>
    </source>
</reference>
<dbReference type="RefSeq" id="WP_302074756.1">
    <property type="nucleotide sequence ID" value="NZ_JAUKWQ010000001.1"/>
</dbReference>
<dbReference type="NCBIfam" id="NF006053">
    <property type="entry name" value="PRK08201.1"/>
    <property type="match status" value="1"/>
</dbReference>